<keyword evidence="7" id="KW-0472">Membrane</keyword>
<reference evidence="11" key="1">
    <citation type="submission" date="2021-01" db="UniProtKB">
        <authorList>
            <consortium name="EnsemblMetazoa"/>
        </authorList>
    </citation>
    <scope>IDENTIFICATION</scope>
</reference>
<dbReference type="PANTHER" id="PTHR22906">
    <property type="entry name" value="PROPERDIN"/>
    <property type="match status" value="1"/>
</dbReference>
<dbReference type="Proteomes" id="UP000594262">
    <property type="component" value="Unplaced"/>
</dbReference>
<evidence type="ECO:0000256" key="1">
    <source>
        <dbReference type="ARBA" id="ARBA00004167"/>
    </source>
</evidence>
<dbReference type="Gene3D" id="2.60.120.200">
    <property type="match status" value="1"/>
</dbReference>
<evidence type="ECO:0000256" key="7">
    <source>
        <dbReference type="ARBA" id="ARBA00022989"/>
    </source>
</evidence>
<evidence type="ECO:0000313" key="11">
    <source>
        <dbReference type="EnsemblMetazoa" id="CLYHEMP009512.1"/>
    </source>
</evidence>
<dbReference type="OrthoDB" id="5965743at2759"/>
<keyword evidence="6" id="KW-0677">Repeat</keyword>
<dbReference type="Pfam" id="PF00629">
    <property type="entry name" value="MAM"/>
    <property type="match status" value="1"/>
</dbReference>
<evidence type="ECO:0000256" key="3">
    <source>
        <dbReference type="ARBA" id="ARBA00022525"/>
    </source>
</evidence>
<dbReference type="PRINTS" id="PR01705">
    <property type="entry name" value="TSP1REPEAT"/>
</dbReference>
<name>A0A7M5UET4_9CNID</name>
<dbReference type="Gene3D" id="2.20.100.10">
    <property type="entry name" value="Thrombospondin type-1 (TSP1) repeat"/>
    <property type="match status" value="1"/>
</dbReference>
<evidence type="ECO:0000256" key="8">
    <source>
        <dbReference type="ARBA" id="ARBA00023157"/>
    </source>
</evidence>
<comment type="subcellular location">
    <subcellularLocation>
        <location evidence="1">Membrane</location>
        <topology evidence="1">Single-pass membrane protein</topology>
    </subcellularLocation>
    <subcellularLocation>
        <location evidence="2">Secreted</location>
    </subcellularLocation>
</comment>
<evidence type="ECO:0000256" key="4">
    <source>
        <dbReference type="ARBA" id="ARBA00022692"/>
    </source>
</evidence>
<feature type="domain" description="MAM" evidence="10">
    <location>
        <begin position="61"/>
        <end position="208"/>
    </location>
</feature>
<sequence length="224" mass="25661">VNGGWSRWSSWSACDVYCGNGRQSRQRLCNEPAPRKNGNPCNGKSRETKSCRSGACYKSRYDCEFDNDGWCLWRSQHGHWKIVSSNYNDEIVGPKTDVSFGIGRYLILKDDQKDSLILKDLPKNQICFSFHLQKTKNTKLIVTGLDASGKHILFQSHPGGKPISEWTNVKIPLIDARFIEIQIDGHTEEAKDFIAIDDIFFTKEKCSQNVLREEDRKMLKLKDL</sequence>
<dbReference type="InterPro" id="IPR000998">
    <property type="entry name" value="MAM_dom"/>
</dbReference>
<dbReference type="PROSITE" id="PS50060">
    <property type="entry name" value="MAM_2"/>
    <property type="match status" value="1"/>
</dbReference>
<evidence type="ECO:0000259" key="10">
    <source>
        <dbReference type="PROSITE" id="PS50060"/>
    </source>
</evidence>
<evidence type="ECO:0000313" key="12">
    <source>
        <dbReference type="Proteomes" id="UP000594262"/>
    </source>
</evidence>
<evidence type="ECO:0000256" key="6">
    <source>
        <dbReference type="ARBA" id="ARBA00022737"/>
    </source>
</evidence>
<keyword evidence="8" id="KW-1015">Disulfide bond</keyword>
<evidence type="ECO:0000256" key="9">
    <source>
        <dbReference type="SAM" id="MobiDB-lite"/>
    </source>
</evidence>
<dbReference type="SUPFAM" id="SSF49899">
    <property type="entry name" value="Concanavalin A-like lectins/glucanases"/>
    <property type="match status" value="1"/>
</dbReference>
<keyword evidence="12" id="KW-1185">Reference proteome</keyword>
<organism evidence="11 12">
    <name type="scientific">Clytia hemisphaerica</name>
    <dbReference type="NCBI Taxonomy" id="252671"/>
    <lineage>
        <taxon>Eukaryota</taxon>
        <taxon>Metazoa</taxon>
        <taxon>Cnidaria</taxon>
        <taxon>Hydrozoa</taxon>
        <taxon>Hydroidolina</taxon>
        <taxon>Leptothecata</taxon>
        <taxon>Obeliida</taxon>
        <taxon>Clytiidae</taxon>
        <taxon>Clytia</taxon>
    </lineage>
</organism>
<dbReference type="AlphaFoldDB" id="A0A7M5UET4"/>
<dbReference type="GO" id="GO:0016020">
    <property type="term" value="C:membrane"/>
    <property type="evidence" value="ECO:0007669"/>
    <property type="project" value="UniProtKB-SubCell"/>
</dbReference>
<keyword evidence="7" id="KW-1133">Transmembrane helix</keyword>
<keyword evidence="4" id="KW-0812">Transmembrane</keyword>
<dbReference type="EnsemblMetazoa" id="CLYHEMT009512.1">
    <property type="protein sequence ID" value="CLYHEMP009512.1"/>
    <property type="gene ID" value="CLYHEMG009512"/>
</dbReference>
<feature type="region of interest" description="Disordered" evidence="9">
    <location>
        <begin position="29"/>
        <end position="49"/>
    </location>
</feature>
<dbReference type="InterPro" id="IPR052065">
    <property type="entry name" value="Compl_asym_regulator"/>
</dbReference>
<protein>
    <recommendedName>
        <fullName evidence="10">MAM domain-containing protein</fullName>
    </recommendedName>
</protein>
<dbReference type="SUPFAM" id="SSF82895">
    <property type="entry name" value="TSP-1 type 1 repeat"/>
    <property type="match status" value="1"/>
</dbReference>
<dbReference type="Pfam" id="PF00090">
    <property type="entry name" value="TSP_1"/>
    <property type="match status" value="1"/>
</dbReference>
<keyword evidence="5" id="KW-0732">Signal</keyword>
<dbReference type="InterPro" id="IPR013320">
    <property type="entry name" value="ConA-like_dom_sf"/>
</dbReference>
<evidence type="ECO:0000256" key="5">
    <source>
        <dbReference type="ARBA" id="ARBA00022729"/>
    </source>
</evidence>
<dbReference type="PANTHER" id="PTHR22906:SF43">
    <property type="entry name" value="PROPERDIN"/>
    <property type="match status" value="1"/>
</dbReference>
<dbReference type="InterPro" id="IPR036383">
    <property type="entry name" value="TSP1_rpt_sf"/>
</dbReference>
<evidence type="ECO:0000256" key="2">
    <source>
        <dbReference type="ARBA" id="ARBA00004613"/>
    </source>
</evidence>
<dbReference type="SMART" id="SM00209">
    <property type="entry name" value="TSP1"/>
    <property type="match status" value="1"/>
</dbReference>
<dbReference type="InterPro" id="IPR000884">
    <property type="entry name" value="TSP1_rpt"/>
</dbReference>
<dbReference type="PROSITE" id="PS50092">
    <property type="entry name" value="TSP1"/>
    <property type="match status" value="1"/>
</dbReference>
<dbReference type="FunFam" id="2.20.100.10:FF:000007">
    <property type="entry name" value="Thrombospondin 1"/>
    <property type="match status" value="1"/>
</dbReference>
<accession>A0A7M5UET4</accession>
<proteinExistence type="predicted"/>
<keyword evidence="3" id="KW-0964">Secreted</keyword>